<evidence type="ECO:0000256" key="4">
    <source>
        <dbReference type="ARBA" id="ARBA00023125"/>
    </source>
</evidence>
<dbReference type="InterPro" id="IPR036576">
    <property type="entry name" value="WRKY_dom_sf"/>
</dbReference>
<evidence type="ECO:0000256" key="7">
    <source>
        <dbReference type="SAM" id="MobiDB-lite"/>
    </source>
</evidence>
<dbReference type="InterPro" id="IPR003657">
    <property type="entry name" value="WRKY_dom"/>
</dbReference>
<evidence type="ECO:0000259" key="8">
    <source>
        <dbReference type="PROSITE" id="PS50811"/>
    </source>
</evidence>
<dbReference type="SUPFAM" id="SSF118290">
    <property type="entry name" value="WRKY DNA-binding domain"/>
    <property type="match status" value="1"/>
</dbReference>
<dbReference type="PANTHER" id="PTHR31221:SF42">
    <property type="entry name" value="WRKY TRANSCRIPTION FACTOR 49-RELATED"/>
    <property type="match status" value="1"/>
</dbReference>
<keyword evidence="10" id="KW-1185">Reference proteome</keyword>
<dbReference type="Gene3D" id="2.20.25.80">
    <property type="entry name" value="WRKY domain"/>
    <property type="match status" value="1"/>
</dbReference>
<feature type="region of interest" description="Disordered" evidence="7">
    <location>
        <begin position="313"/>
        <end position="339"/>
    </location>
</feature>
<dbReference type="GO" id="GO:0005634">
    <property type="term" value="C:nucleus"/>
    <property type="evidence" value="ECO:0007669"/>
    <property type="project" value="UniProtKB-SubCell"/>
</dbReference>
<feature type="compositionally biased region" description="Basic and acidic residues" evidence="7">
    <location>
        <begin position="262"/>
        <end position="272"/>
    </location>
</feature>
<comment type="caution">
    <text evidence="9">The sequence shown here is derived from an EMBL/GenBank/DDBJ whole genome shotgun (WGS) entry which is preliminary data.</text>
</comment>
<feature type="region of interest" description="Disordered" evidence="7">
    <location>
        <begin position="246"/>
        <end position="291"/>
    </location>
</feature>
<keyword evidence="5" id="KW-0804">Transcription</keyword>
<comment type="subcellular location">
    <subcellularLocation>
        <location evidence="1">Nucleus</location>
    </subcellularLocation>
</comment>
<dbReference type="GO" id="GO:0043565">
    <property type="term" value="F:sequence-specific DNA binding"/>
    <property type="evidence" value="ECO:0007669"/>
    <property type="project" value="InterPro"/>
</dbReference>
<dbReference type="InterPro" id="IPR044810">
    <property type="entry name" value="WRKY_plant"/>
</dbReference>
<dbReference type="FunFam" id="2.20.25.80:FF:000006">
    <property type="entry name" value="WRKY transcription factor"/>
    <property type="match status" value="1"/>
</dbReference>
<evidence type="ECO:0000313" key="10">
    <source>
        <dbReference type="Proteomes" id="UP001159364"/>
    </source>
</evidence>
<dbReference type="Proteomes" id="UP001159364">
    <property type="component" value="Linkage Group LG08"/>
</dbReference>
<dbReference type="AlphaFoldDB" id="A0AAV8UBG7"/>
<organism evidence="9 10">
    <name type="scientific">Erythroxylum novogranatense</name>
    <dbReference type="NCBI Taxonomy" id="1862640"/>
    <lineage>
        <taxon>Eukaryota</taxon>
        <taxon>Viridiplantae</taxon>
        <taxon>Streptophyta</taxon>
        <taxon>Embryophyta</taxon>
        <taxon>Tracheophyta</taxon>
        <taxon>Spermatophyta</taxon>
        <taxon>Magnoliopsida</taxon>
        <taxon>eudicotyledons</taxon>
        <taxon>Gunneridae</taxon>
        <taxon>Pentapetalae</taxon>
        <taxon>rosids</taxon>
        <taxon>fabids</taxon>
        <taxon>Malpighiales</taxon>
        <taxon>Erythroxylaceae</taxon>
        <taxon>Erythroxylum</taxon>
    </lineage>
</organism>
<keyword evidence="2" id="KW-0677">Repeat</keyword>
<evidence type="ECO:0000256" key="1">
    <source>
        <dbReference type="ARBA" id="ARBA00004123"/>
    </source>
</evidence>
<evidence type="ECO:0000313" key="9">
    <source>
        <dbReference type="EMBL" id="KAJ8899736.1"/>
    </source>
</evidence>
<evidence type="ECO:0000256" key="5">
    <source>
        <dbReference type="ARBA" id="ARBA00023163"/>
    </source>
</evidence>
<protein>
    <recommendedName>
        <fullName evidence="8">WRKY domain-containing protein</fullName>
    </recommendedName>
</protein>
<evidence type="ECO:0000256" key="3">
    <source>
        <dbReference type="ARBA" id="ARBA00023015"/>
    </source>
</evidence>
<dbReference type="PROSITE" id="PS50811">
    <property type="entry name" value="WRKY"/>
    <property type="match status" value="1"/>
</dbReference>
<accession>A0AAV8UBG7</accession>
<dbReference type="PANTHER" id="PTHR31221">
    <property type="entry name" value="WRKY TRANSCRIPTION FACTOR PROTEIN 1-RELATED"/>
    <property type="match status" value="1"/>
</dbReference>
<name>A0AAV8UBG7_9ROSI</name>
<keyword evidence="3" id="KW-0805">Transcription regulation</keyword>
<evidence type="ECO:0000256" key="2">
    <source>
        <dbReference type="ARBA" id="ARBA00022737"/>
    </source>
</evidence>
<gene>
    <name evidence="9" type="ORF">K2173_019435</name>
</gene>
<keyword evidence="6" id="KW-0539">Nucleus</keyword>
<keyword evidence="4" id="KW-0238">DNA-binding</keyword>
<sequence>MNVAFKSQEGIYTSQPPSIHLLHSSSPPHEPYAPTRSLLVKLYWILVLSHRGRYSIHFDAKSSRFVLGTIMEASFGITEDELVRELFGNQSPLFLLPEEKIEPETSSVNEQAISQLLTSTLYSGPTIQYIENALSTTSSRRDPFQLVSQARVSTLEGGLSKFENNKYTLKLKSCGSGLADDGYKWRKYGQKAIKNSPHPRSYYKCTNPRCSAKKQVERSIEDEDAFIITYEGLHLHFMHPYFLLDQPHQKDHQPPPKKPKRTISESESKSHESSGPPHDSLNDDHSASDTIIMGPQGLLEDVVPFRIRNPTGNIVASTSSSCSSHRSPPTSPSSLSWSPTQSYLWEWHAN</sequence>
<dbReference type="EMBL" id="JAIWQS010000008">
    <property type="protein sequence ID" value="KAJ8899736.1"/>
    <property type="molecule type" value="Genomic_DNA"/>
</dbReference>
<dbReference type="GO" id="GO:0003700">
    <property type="term" value="F:DNA-binding transcription factor activity"/>
    <property type="evidence" value="ECO:0007669"/>
    <property type="project" value="InterPro"/>
</dbReference>
<feature type="compositionally biased region" description="Low complexity" evidence="7">
    <location>
        <begin position="317"/>
        <end position="339"/>
    </location>
</feature>
<proteinExistence type="predicted"/>
<evidence type="ECO:0000256" key="6">
    <source>
        <dbReference type="ARBA" id="ARBA00023242"/>
    </source>
</evidence>
<dbReference type="SMART" id="SM00774">
    <property type="entry name" value="WRKY"/>
    <property type="match status" value="1"/>
</dbReference>
<reference evidence="9 10" key="1">
    <citation type="submission" date="2021-09" db="EMBL/GenBank/DDBJ databases">
        <title>Genomic insights and catalytic innovation underlie evolution of tropane alkaloids biosynthesis.</title>
        <authorList>
            <person name="Wang Y.-J."/>
            <person name="Tian T."/>
            <person name="Huang J.-P."/>
            <person name="Huang S.-X."/>
        </authorList>
    </citation>
    <scope>NUCLEOTIDE SEQUENCE [LARGE SCALE GENOMIC DNA]</scope>
    <source>
        <strain evidence="9">KIB-2018</strain>
        <tissue evidence="9">Leaf</tissue>
    </source>
</reference>
<dbReference type="Pfam" id="PF03106">
    <property type="entry name" value="WRKY"/>
    <property type="match status" value="1"/>
</dbReference>
<feature type="domain" description="WRKY" evidence="8">
    <location>
        <begin position="174"/>
        <end position="239"/>
    </location>
</feature>